<proteinExistence type="predicted"/>
<sequence length="238" mass="24633">MAFKFIVVLALASVASAGHLTVAPAYAHGGYAHGAYAVAAPAPAYVKTIAAAPAVLKTVEYEAPAQYDFSYGVSDPLTGDHKSQAESRHGDNVHGSYSLIDSDGFKRTVEYTADEHNGFNAVVRREPLAHAVAAPVAKVVAPVAAVAPVAQYAPAHYTAQYAPAHYTAQYAPATKVVSAAAPIHYATAPVAYAAPIAKFAAPVLASAHYAPSVVANAAHYAPATYTSYGAHAVHAYHH</sequence>
<dbReference type="PANTHER" id="PTHR12236">
    <property type="entry name" value="STRUCTURAL CONTITUENT OF CUTICLE"/>
    <property type="match status" value="1"/>
</dbReference>
<protein>
    <recommendedName>
        <fullName evidence="6">Cuticle protein</fullName>
    </recommendedName>
</protein>
<dbReference type="Proteomes" id="UP000594454">
    <property type="component" value="Chromosome 3"/>
</dbReference>
<name>A0A7R8UT41_HERIL</name>
<organism evidence="4 5">
    <name type="scientific">Hermetia illucens</name>
    <name type="common">Black soldier fly</name>
    <dbReference type="NCBI Taxonomy" id="343691"/>
    <lineage>
        <taxon>Eukaryota</taxon>
        <taxon>Metazoa</taxon>
        <taxon>Ecdysozoa</taxon>
        <taxon>Arthropoda</taxon>
        <taxon>Hexapoda</taxon>
        <taxon>Insecta</taxon>
        <taxon>Pterygota</taxon>
        <taxon>Neoptera</taxon>
        <taxon>Endopterygota</taxon>
        <taxon>Diptera</taxon>
        <taxon>Brachycera</taxon>
        <taxon>Stratiomyomorpha</taxon>
        <taxon>Stratiomyidae</taxon>
        <taxon>Hermetiinae</taxon>
        <taxon>Hermetia</taxon>
    </lineage>
</organism>
<keyword evidence="5" id="KW-1185">Reference proteome</keyword>
<dbReference type="GO" id="GO:0005615">
    <property type="term" value="C:extracellular space"/>
    <property type="evidence" value="ECO:0007669"/>
    <property type="project" value="TreeGrafter"/>
</dbReference>
<dbReference type="AlphaFoldDB" id="A0A7R8UT41"/>
<keyword evidence="1 2" id="KW-0193">Cuticle</keyword>
<dbReference type="OMA" id="WVAQVAS"/>
<evidence type="ECO:0000313" key="5">
    <source>
        <dbReference type="Proteomes" id="UP000594454"/>
    </source>
</evidence>
<dbReference type="EMBL" id="LR899011">
    <property type="protein sequence ID" value="CAD7086502.1"/>
    <property type="molecule type" value="Genomic_DNA"/>
</dbReference>
<evidence type="ECO:0000313" key="4">
    <source>
        <dbReference type="EMBL" id="CAD7086502.1"/>
    </source>
</evidence>
<feature type="chain" id="PRO_5031211826" description="Cuticle protein" evidence="3">
    <location>
        <begin position="18"/>
        <end position="238"/>
    </location>
</feature>
<dbReference type="InParanoid" id="A0A7R8UT41"/>
<dbReference type="InterPro" id="IPR000618">
    <property type="entry name" value="Insect_cuticle"/>
</dbReference>
<dbReference type="Pfam" id="PF00379">
    <property type="entry name" value="Chitin_bind_4"/>
    <property type="match status" value="1"/>
</dbReference>
<dbReference type="PROSITE" id="PS00233">
    <property type="entry name" value="CHIT_BIND_RR_1"/>
    <property type="match status" value="1"/>
</dbReference>
<accession>A0A7R8UT41</accession>
<evidence type="ECO:0008006" key="6">
    <source>
        <dbReference type="Google" id="ProtNLM"/>
    </source>
</evidence>
<dbReference type="InterPro" id="IPR031311">
    <property type="entry name" value="CHIT_BIND_RR_consensus"/>
</dbReference>
<dbReference type="PRINTS" id="PR00947">
    <property type="entry name" value="CUTICLE"/>
</dbReference>
<evidence type="ECO:0000256" key="2">
    <source>
        <dbReference type="PROSITE-ProRule" id="PRU00497"/>
    </source>
</evidence>
<gene>
    <name evidence="4" type="ORF">HERILL_LOCUS9274</name>
</gene>
<feature type="signal peptide" evidence="3">
    <location>
        <begin position="1"/>
        <end position="17"/>
    </location>
</feature>
<reference evidence="4 5" key="1">
    <citation type="submission" date="2020-11" db="EMBL/GenBank/DDBJ databases">
        <authorList>
            <person name="Wallbank WR R."/>
            <person name="Pardo Diaz C."/>
            <person name="Kozak K."/>
            <person name="Martin S."/>
            <person name="Jiggins C."/>
            <person name="Moest M."/>
            <person name="Warren A I."/>
            <person name="Generalovic N T."/>
            <person name="Byers J.R.P. K."/>
            <person name="Montejo-Kovacevich G."/>
            <person name="Yen C E."/>
        </authorList>
    </citation>
    <scope>NUCLEOTIDE SEQUENCE [LARGE SCALE GENOMIC DNA]</scope>
</reference>
<evidence type="ECO:0000256" key="1">
    <source>
        <dbReference type="ARBA" id="ARBA00022460"/>
    </source>
</evidence>
<dbReference type="GO" id="GO:0031012">
    <property type="term" value="C:extracellular matrix"/>
    <property type="evidence" value="ECO:0007669"/>
    <property type="project" value="TreeGrafter"/>
</dbReference>
<dbReference type="PANTHER" id="PTHR12236:SF86">
    <property type="entry name" value="CCP84AC-RELATED"/>
    <property type="match status" value="1"/>
</dbReference>
<dbReference type="GO" id="GO:0042302">
    <property type="term" value="F:structural constituent of cuticle"/>
    <property type="evidence" value="ECO:0007669"/>
    <property type="project" value="UniProtKB-UniRule"/>
</dbReference>
<dbReference type="PROSITE" id="PS51155">
    <property type="entry name" value="CHIT_BIND_RR_2"/>
    <property type="match status" value="1"/>
</dbReference>
<evidence type="ECO:0000256" key="3">
    <source>
        <dbReference type="SAM" id="SignalP"/>
    </source>
</evidence>
<dbReference type="InterPro" id="IPR051217">
    <property type="entry name" value="Insect_Cuticle_Struc_Prot"/>
</dbReference>
<dbReference type="OrthoDB" id="8061823at2759"/>
<keyword evidence="3" id="KW-0732">Signal</keyword>